<name>A0A5B7SPW7_9FLAO</name>
<evidence type="ECO:0000256" key="8">
    <source>
        <dbReference type="ARBA" id="ARBA00023012"/>
    </source>
</evidence>
<keyword evidence="9" id="KW-0802">TPR repeat</keyword>
<dbReference type="Gene3D" id="1.25.40.10">
    <property type="entry name" value="Tetratricopeptide repeat domain"/>
    <property type="match status" value="2"/>
</dbReference>
<dbReference type="GO" id="GO:0016020">
    <property type="term" value="C:membrane"/>
    <property type="evidence" value="ECO:0007669"/>
    <property type="project" value="InterPro"/>
</dbReference>
<keyword evidence="13" id="KW-1185">Reference proteome</keyword>
<evidence type="ECO:0000259" key="11">
    <source>
        <dbReference type="SMART" id="SM00387"/>
    </source>
</evidence>
<feature type="domain" description="Histidine kinase/HSP90-like ATPase" evidence="11">
    <location>
        <begin position="584"/>
        <end position="677"/>
    </location>
</feature>
<feature type="repeat" description="TPR" evidence="9">
    <location>
        <begin position="237"/>
        <end position="270"/>
    </location>
</feature>
<evidence type="ECO:0000256" key="2">
    <source>
        <dbReference type="ARBA" id="ARBA00012438"/>
    </source>
</evidence>
<dbReference type="EMBL" id="CP040710">
    <property type="protein sequence ID" value="QCX00232.1"/>
    <property type="molecule type" value="Genomic_DNA"/>
</dbReference>
<reference evidence="12 13" key="1">
    <citation type="submission" date="2019-05" db="EMBL/GenBank/DDBJ databases">
        <title>Genome sequencing of F202Z8.</title>
        <authorList>
            <person name="Kwon Y.M."/>
        </authorList>
    </citation>
    <scope>NUCLEOTIDE SEQUENCE [LARGE SCALE GENOMIC DNA]</scope>
    <source>
        <strain evidence="12 13">F202Z8</strain>
    </source>
</reference>
<dbReference type="InterPro" id="IPR011712">
    <property type="entry name" value="Sig_transdc_His_kin_sub3_dim/P"/>
</dbReference>
<evidence type="ECO:0000256" key="9">
    <source>
        <dbReference type="PROSITE-ProRule" id="PRU00339"/>
    </source>
</evidence>
<dbReference type="SMART" id="SM00028">
    <property type="entry name" value="TPR"/>
    <property type="match status" value="5"/>
</dbReference>
<keyword evidence="7" id="KW-0067">ATP-binding</keyword>
<dbReference type="OrthoDB" id="9771112at2"/>
<dbReference type="Pfam" id="PF13424">
    <property type="entry name" value="TPR_12"/>
    <property type="match status" value="1"/>
</dbReference>
<dbReference type="PANTHER" id="PTHR24421:SF10">
    <property type="entry name" value="NITRATE_NITRITE SENSOR PROTEIN NARQ"/>
    <property type="match status" value="1"/>
</dbReference>
<dbReference type="GO" id="GO:0046983">
    <property type="term" value="F:protein dimerization activity"/>
    <property type="evidence" value="ECO:0007669"/>
    <property type="project" value="InterPro"/>
</dbReference>
<evidence type="ECO:0000313" key="13">
    <source>
        <dbReference type="Proteomes" id="UP000310017"/>
    </source>
</evidence>
<dbReference type="RefSeq" id="WP_138852578.1">
    <property type="nucleotide sequence ID" value="NZ_CP040710.1"/>
</dbReference>
<feature type="transmembrane region" description="Helical" evidence="10">
    <location>
        <begin position="420"/>
        <end position="439"/>
    </location>
</feature>
<keyword evidence="10" id="KW-0472">Membrane</keyword>
<keyword evidence="8" id="KW-0902">Two-component regulatory system</keyword>
<dbReference type="SUPFAM" id="SSF55874">
    <property type="entry name" value="ATPase domain of HSP90 chaperone/DNA topoisomerase II/histidine kinase"/>
    <property type="match status" value="1"/>
</dbReference>
<evidence type="ECO:0000256" key="10">
    <source>
        <dbReference type="SAM" id="Phobius"/>
    </source>
</evidence>
<dbReference type="SMART" id="SM00387">
    <property type="entry name" value="HATPase_c"/>
    <property type="match status" value="1"/>
</dbReference>
<dbReference type="GO" id="GO:0005524">
    <property type="term" value="F:ATP binding"/>
    <property type="evidence" value="ECO:0007669"/>
    <property type="project" value="UniProtKB-KW"/>
</dbReference>
<evidence type="ECO:0000256" key="7">
    <source>
        <dbReference type="ARBA" id="ARBA00022840"/>
    </source>
</evidence>
<dbReference type="InterPro" id="IPR019734">
    <property type="entry name" value="TPR_rpt"/>
</dbReference>
<dbReference type="InterPro" id="IPR011990">
    <property type="entry name" value="TPR-like_helical_dom_sf"/>
</dbReference>
<evidence type="ECO:0000256" key="3">
    <source>
        <dbReference type="ARBA" id="ARBA00022553"/>
    </source>
</evidence>
<sequence>MQLKLNPQFLISSIAILFSLSCGNDNLNTSVQRVVSQDSVGYWILKDNAQNNTIYEENLRKALSAVQEEKNDSLKANYASDLSLKFLMKKDSINFKKANKLALFSAQKIKDSSKIAAAHWDAGDFFRDYNVADSAYFHYNAAHKIYKELNKDYNSGRMLYNMSLALTTIKDYTTAETYAIEAIKIFKPLKKHDKLYSCYNHLGIVSNNLKEYQKALEYHQKALEFLKKADYNSVDEARSKNNIGSVYLAQDRYELALKEFLEVLKSDSLFFKNTKLYAKALSNAAYSRFKLKDTTEVRDLFEKAIVIKDSIRDTKALSRSYYTMAEFLLSKKDSSTALNFAKKAKKTSQASDNNLRVLETLGLLTKIDPKNATAYTSEYITLNDSLQIAERRARNKFERIRFETNETLAENELLARQKQLWTGIAATLLLLAISSFIIIDQRRKNEKLRFQEEQQASNQKIFNMLLNEKSNIEEGKKLAQKRISEELHDAVQGRIQGIRMLLLGLNKRNTPEAIEQRGLAISELQDVQEEVRAISHELSHSAYQKIYGFITTIQDLLNDVKESAGLQSLFLFNEEVDWDGFDGDVKINVYRIIQESIQNCVKHAHAKNVELTFSIQEDKVFKVVLKDDGKGFKVKNRKKGIGMRNINSRVEKLKGSWEINSTIGEGTTVILYIPIKNHEQFHKAAETIVAAS</sequence>
<protein>
    <recommendedName>
        <fullName evidence="2">histidine kinase</fullName>
        <ecNumber evidence="2">2.7.13.3</ecNumber>
    </recommendedName>
</protein>
<keyword evidence="4" id="KW-0808">Transferase</keyword>
<dbReference type="Pfam" id="PF02518">
    <property type="entry name" value="HATPase_c"/>
    <property type="match status" value="1"/>
</dbReference>
<dbReference type="PANTHER" id="PTHR24421">
    <property type="entry name" value="NITRATE/NITRITE SENSOR PROTEIN NARX-RELATED"/>
    <property type="match status" value="1"/>
</dbReference>
<dbReference type="Proteomes" id="UP000310017">
    <property type="component" value="Chromosome"/>
</dbReference>
<dbReference type="EC" id="2.7.13.3" evidence="2"/>
<dbReference type="SUPFAM" id="SSF48452">
    <property type="entry name" value="TPR-like"/>
    <property type="match status" value="1"/>
</dbReference>
<dbReference type="CDD" id="cd16917">
    <property type="entry name" value="HATPase_UhpB-NarQ-NarX-like"/>
    <property type="match status" value="1"/>
</dbReference>
<dbReference type="AlphaFoldDB" id="A0A5B7SPW7"/>
<dbReference type="InterPro" id="IPR050482">
    <property type="entry name" value="Sensor_HK_TwoCompSys"/>
</dbReference>
<keyword evidence="10" id="KW-1133">Transmembrane helix</keyword>
<dbReference type="GO" id="GO:0000155">
    <property type="term" value="F:phosphorelay sensor kinase activity"/>
    <property type="evidence" value="ECO:0007669"/>
    <property type="project" value="InterPro"/>
</dbReference>
<keyword evidence="5" id="KW-0547">Nucleotide-binding</keyword>
<dbReference type="PROSITE" id="PS51257">
    <property type="entry name" value="PROKAR_LIPOPROTEIN"/>
    <property type="match status" value="1"/>
</dbReference>
<organism evidence="12 13">
    <name type="scientific">Aggregatimonas sangjinii</name>
    <dbReference type="NCBI Taxonomy" id="2583587"/>
    <lineage>
        <taxon>Bacteria</taxon>
        <taxon>Pseudomonadati</taxon>
        <taxon>Bacteroidota</taxon>
        <taxon>Flavobacteriia</taxon>
        <taxon>Flavobacteriales</taxon>
        <taxon>Flavobacteriaceae</taxon>
        <taxon>Aggregatimonas</taxon>
    </lineage>
</organism>
<evidence type="ECO:0000256" key="1">
    <source>
        <dbReference type="ARBA" id="ARBA00000085"/>
    </source>
</evidence>
<dbReference type="Gene3D" id="3.30.565.10">
    <property type="entry name" value="Histidine kinase-like ATPase, C-terminal domain"/>
    <property type="match status" value="1"/>
</dbReference>
<dbReference type="Pfam" id="PF07730">
    <property type="entry name" value="HisKA_3"/>
    <property type="match status" value="1"/>
</dbReference>
<dbReference type="InterPro" id="IPR036890">
    <property type="entry name" value="HATPase_C_sf"/>
</dbReference>
<keyword evidence="6" id="KW-0418">Kinase</keyword>
<comment type="catalytic activity">
    <reaction evidence="1">
        <text>ATP + protein L-histidine = ADP + protein N-phospho-L-histidine.</text>
        <dbReference type="EC" id="2.7.13.3"/>
    </reaction>
</comment>
<feature type="repeat" description="TPR" evidence="9">
    <location>
        <begin position="196"/>
        <end position="229"/>
    </location>
</feature>
<gene>
    <name evidence="12" type="ORF">FGM00_08955</name>
</gene>
<evidence type="ECO:0000256" key="6">
    <source>
        <dbReference type="ARBA" id="ARBA00022777"/>
    </source>
</evidence>
<dbReference type="PROSITE" id="PS50005">
    <property type="entry name" value="TPR"/>
    <property type="match status" value="2"/>
</dbReference>
<dbReference type="InterPro" id="IPR003594">
    <property type="entry name" value="HATPase_dom"/>
</dbReference>
<evidence type="ECO:0000256" key="5">
    <source>
        <dbReference type="ARBA" id="ARBA00022741"/>
    </source>
</evidence>
<keyword evidence="10" id="KW-0812">Transmembrane</keyword>
<evidence type="ECO:0000313" key="12">
    <source>
        <dbReference type="EMBL" id="QCX00232.1"/>
    </source>
</evidence>
<proteinExistence type="predicted"/>
<accession>A0A5B7SPW7</accession>
<dbReference type="KEGG" id="asag:FGM00_08955"/>
<evidence type="ECO:0000256" key="4">
    <source>
        <dbReference type="ARBA" id="ARBA00022679"/>
    </source>
</evidence>
<keyword evidence="3" id="KW-0597">Phosphoprotein</keyword>